<feature type="transmembrane region" description="Helical" evidence="6">
    <location>
        <begin position="41"/>
        <end position="62"/>
    </location>
</feature>
<comment type="caution">
    <text evidence="8">The sequence shown here is derived from an EMBL/GenBank/DDBJ whole genome shotgun (WGS) entry which is preliminary data.</text>
</comment>
<keyword evidence="3 6" id="KW-1133">Transmembrane helix</keyword>
<protein>
    <recommendedName>
        <fullName evidence="7">Peptidase S54 rhomboid domain-containing protein</fullName>
    </recommendedName>
</protein>
<dbReference type="EMBL" id="JADWDJ010000015">
    <property type="protein sequence ID" value="KAG5269280.1"/>
    <property type="molecule type" value="Genomic_DNA"/>
</dbReference>
<evidence type="ECO:0000256" key="6">
    <source>
        <dbReference type="SAM" id="Phobius"/>
    </source>
</evidence>
<keyword evidence="2 6" id="KW-0812">Transmembrane</keyword>
<dbReference type="InterPro" id="IPR022764">
    <property type="entry name" value="Peptidase_S54_rhomboid_dom"/>
</dbReference>
<dbReference type="PANTHER" id="PTHR43066:SF14">
    <property type="entry name" value="RHOMBOID-RELATED PROTEIN 4"/>
    <property type="match status" value="1"/>
</dbReference>
<dbReference type="GO" id="GO:0004252">
    <property type="term" value="F:serine-type endopeptidase activity"/>
    <property type="evidence" value="ECO:0007669"/>
    <property type="project" value="InterPro"/>
</dbReference>
<keyword evidence="9" id="KW-1185">Reference proteome</keyword>
<dbReference type="AlphaFoldDB" id="A0AAV6G2V2"/>
<name>A0AAV6G2V2_9TELE</name>
<keyword evidence="4 6" id="KW-0472">Membrane</keyword>
<evidence type="ECO:0000256" key="5">
    <source>
        <dbReference type="SAM" id="MobiDB-lite"/>
    </source>
</evidence>
<evidence type="ECO:0000256" key="1">
    <source>
        <dbReference type="ARBA" id="ARBA00004141"/>
    </source>
</evidence>
<dbReference type="Proteomes" id="UP000823561">
    <property type="component" value="Chromosome 15"/>
</dbReference>
<evidence type="ECO:0000259" key="7">
    <source>
        <dbReference type="Pfam" id="PF01694"/>
    </source>
</evidence>
<gene>
    <name evidence="8" type="ORF">AALO_G00200260</name>
</gene>
<feature type="region of interest" description="Disordered" evidence="5">
    <location>
        <begin position="270"/>
        <end position="297"/>
    </location>
</feature>
<accession>A0AAV6G2V2</accession>
<organism evidence="8 9">
    <name type="scientific">Alosa alosa</name>
    <name type="common">allis shad</name>
    <dbReference type="NCBI Taxonomy" id="278164"/>
    <lineage>
        <taxon>Eukaryota</taxon>
        <taxon>Metazoa</taxon>
        <taxon>Chordata</taxon>
        <taxon>Craniata</taxon>
        <taxon>Vertebrata</taxon>
        <taxon>Euteleostomi</taxon>
        <taxon>Actinopterygii</taxon>
        <taxon>Neopterygii</taxon>
        <taxon>Teleostei</taxon>
        <taxon>Clupei</taxon>
        <taxon>Clupeiformes</taxon>
        <taxon>Clupeoidei</taxon>
        <taxon>Clupeidae</taxon>
        <taxon>Alosa</taxon>
    </lineage>
</organism>
<reference evidence="8" key="1">
    <citation type="submission" date="2020-10" db="EMBL/GenBank/DDBJ databases">
        <title>Chromosome-scale genome assembly of the Allis shad, Alosa alosa.</title>
        <authorList>
            <person name="Margot Z."/>
            <person name="Christophe K."/>
            <person name="Cabau C."/>
            <person name="Louis A."/>
            <person name="Berthelot C."/>
            <person name="Parey E."/>
            <person name="Roest Crollius H."/>
            <person name="Montfort J."/>
            <person name="Robinson-Rechavi M."/>
            <person name="Bucao C."/>
            <person name="Bouchez O."/>
            <person name="Gislard M."/>
            <person name="Lluch J."/>
            <person name="Milhes M."/>
            <person name="Lampietro C."/>
            <person name="Lopez Roques C."/>
            <person name="Donnadieu C."/>
            <person name="Braasch I."/>
            <person name="Desvignes T."/>
            <person name="Postlethwait J."/>
            <person name="Bobe J."/>
            <person name="Guiguen Y."/>
        </authorList>
    </citation>
    <scope>NUCLEOTIDE SEQUENCE</scope>
    <source>
        <strain evidence="8">M-15738</strain>
        <tissue evidence="8">Blood</tissue>
    </source>
</reference>
<evidence type="ECO:0000313" key="9">
    <source>
        <dbReference type="Proteomes" id="UP000823561"/>
    </source>
</evidence>
<feature type="transmembrane region" description="Helical" evidence="6">
    <location>
        <begin position="182"/>
        <end position="206"/>
    </location>
</feature>
<dbReference type="InterPro" id="IPR035952">
    <property type="entry name" value="Rhomboid-like_sf"/>
</dbReference>
<dbReference type="SUPFAM" id="SSF144091">
    <property type="entry name" value="Rhomboid-like"/>
    <property type="match status" value="1"/>
</dbReference>
<dbReference type="PANTHER" id="PTHR43066">
    <property type="entry name" value="RHOMBOID-RELATED PROTEIN"/>
    <property type="match status" value="1"/>
</dbReference>
<evidence type="ECO:0000313" key="8">
    <source>
        <dbReference type="EMBL" id="KAG5269280.1"/>
    </source>
</evidence>
<dbReference type="GO" id="GO:0016020">
    <property type="term" value="C:membrane"/>
    <property type="evidence" value="ECO:0007669"/>
    <property type="project" value="UniProtKB-SubCell"/>
</dbReference>
<dbReference type="Pfam" id="PF01694">
    <property type="entry name" value="Rhomboid"/>
    <property type="match status" value="1"/>
</dbReference>
<dbReference type="Gene3D" id="1.20.1540.10">
    <property type="entry name" value="Rhomboid-like"/>
    <property type="match status" value="1"/>
</dbReference>
<comment type="subcellular location">
    <subcellularLocation>
        <location evidence="1">Membrane</location>
        <topology evidence="1">Multi-pass membrane protein</topology>
    </subcellularLocation>
</comment>
<feature type="domain" description="Peptidase S54 rhomboid" evidence="7">
    <location>
        <begin position="64"/>
        <end position="208"/>
    </location>
</feature>
<feature type="transmembrane region" description="Helical" evidence="6">
    <location>
        <begin position="104"/>
        <end position="123"/>
    </location>
</feature>
<evidence type="ECO:0000256" key="3">
    <source>
        <dbReference type="ARBA" id="ARBA00022989"/>
    </source>
</evidence>
<evidence type="ECO:0000256" key="4">
    <source>
        <dbReference type="ARBA" id="ARBA00023136"/>
    </source>
</evidence>
<evidence type="ECO:0000256" key="2">
    <source>
        <dbReference type="ARBA" id="ARBA00022692"/>
    </source>
</evidence>
<dbReference type="FunFam" id="1.20.1540.10:FF:000008">
    <property type="entry name" value="RHOMBOID-like protein 13"/>
    <property type="match status" value="1"/>
</dbReference>
<proteinExistence type="predicted"/>
<sequence length="307" mass="33866">MMRNPRRGANLGLVLLASQIFQVGIDNIPPVTLATLGLNVYLFLFPAAPLMSACVSVQEAYWHRDWRRLLLSPFHHVDDWHLYYNMLSLIWKGKKLEQRLGGPWFAYLLGVFSLLTGLVYLLLEAGLAELTGDWSYGMQCAVGFSGVLFGLKVVNNHYNPGDVTHVLGFPVANRHACWVELVAIHIIAPGTSFVGHLAGILVGLLYTMGPLKKAMTTCAGLVAAGGFSQPASHFSSSGVSGRRNYPAYDSTYPPRGMSEEEQYQAALRASLNDRGGSAPSRPEYGFQIPPDPTSEEIRRRRLQRFAN</sequence>